<organism evidence="1">
    <name type="scientific">Arundo donax</name>
    <name type="common">Giant reed</name>
    <name type="synonym">Donax arundinaceus</name>
    <dbReference type="NCBI Taxonomy" id="35708"/>
    <lineage>
        <taxon>Eukaryota</taxon>
        <taxon>Viridiplantae</taxon>
        <taxon>Streptophyta</taxon>
        <taxon>Embryophyta</taxon>
        <taxon>Tracheophyta</taxon>
        <taxon>Spermatophyta</taxon>
        <taxon>Magnoliopsida</taxon>
        <taxon>Liliopsida</taxon>
        <taxon>Poales</taxon>
        <taxon>Poaceae</taxon>
        <taxon>PACMAD clade</taxon>
        <taxon>Arundinoideae</taxon>
        <taxon>Arundineae</taxon>
        <taxon>Arundo</taxon>
    </lineage>
</organism>
<dbReference type="EMBL" id="GBRH01205637">
    <property type="protein sequence ID" value="JAD92258.1"/>
    <property type="molecule type" value="Transcribed_RNA"/>
</dbReference>
<name>A0A0A9DZW2_ARUDO</name>
<proteinExistence type="predicted"/>
<evidence type="ECO:0000313" key="1">
    <source>
        <dbReference type="EMBL" id="JAD92258.1"/>
    </source>
</evidence>
<accession>A0A0A9DZW2</accession>
<reference evidence="1" key="1">
    <citation type="submission" date="2014-09" db="EMBL/GenBank/DDBJ databases">
        <authorList>
            <person name="Magalhaes I.L.F."/>
            <person name="Oliveira U."/>
            <person name="Santos F.R."/>
            <person name="Vidigal T.H.D.A."/>
            <person name="Brescovit A.D."/>
            <person name="Santos A.J."/>
        </authorList>
    </citation>
    <scope>NUCLEOTIDE SEQUENCE</scope>
    <source>
        <tissue evidence="1">Shoot tissue taken approximately 20 cm above the soil surface</tissue>
    </source>
</reference>
<protein>
    <submittedName>
        <fullName evidence="1">Uncharacterized protein</fullName>
    </submittedName>
</protein>
<reference evidence="1" key="2">
    <citation type="journal article" date="2015" name="Data Brief">
        <title>Shoot transcriptome of the giant reed, Arundo donax.</title>
        <authorList>
            <person name="Barrero R.A."/>
            <person name="Guerrero F.D."/>
            <person name="Moolhuijzen P."/>
            <person name="Goolsby J.A."/>
            <person name="Tidwell J."/>
            <person name="Bellgard S.E."/>
            <person name="Bellgard M.I."/>
        </authorList>
    </citation>
    <scope>NUCLEOTIDE SEQUENCE</scope>
    <source>
        <tissue evidence="1">Shoot tissue taken approximately 20 cm above the soil surface</tissue>
    </source>
</reference>
<sequence length="31" mass="3620">MLHVLDCLKKCIVWGMCQTFYCLVLNLCSKN</sequence>
<dbReference type="AlphaFoldDB" id="A0A0A9DZW2"/>